<feature type="signal peptide" evidence="2">
    <location>
        <begin position="1"/>
        <end position="24"/>
    </location>
</feature>
<sequence>MRKTLYFRLTAALLLVLTLTSFESKPNQTDDRQPTLKLPYREAGLSEREAAVHLLDRFAFGARPGEVEKVVKMGLERWVEMQLHASLPNPKLTEKLASLKTLTMSSAEMLSTYPNPGVLLAQAYRDGIISRVDTAKENRAALRRKIMDYYQKEGIRPQRELISELRAQKILRAVYSENQLEEVLTDFWFNHFNVSITNNKAKGYVLLYERDAIRPNALGKFRDLLGATAKHPAMLLYLDNAQSSAPEGAPTTLTQSLQRYQRNPLIAQRLEAAIAAQKMEMETLQNELPDIIKQLRPKRGINENYARELMELHTMGVDGGYTQKDVVEVARALTGWSVYPRGKRAERLRERLERGKLLGVIQEGDFLFRPDMHDAGEKHILGTVFPAGGGKEEGEKVLDMLATHPSTAKFIATKLARRFVCDMPPPSLIERLATTFLQTNGDIKAMMRVMVQSPEFWSKEARRAKIKSPFELVVSALRALDADVTDTRELSQWIEKQGQPLYACQAPTGYADRAEFWVNTGALIARMNFGLHLALGHIKGVKFDLFALNQYHEPESIEEALKTYAALLMPERDLSETLRLLTPLVQNPTFVEKISTSLPAASAKQMDMQEHVEGLPFESDSIREFLHEEPVAGQEEVAPVLTSKEVTLASIVGIILGSPEFQRK</sequence>
<gene>
    <name evidence="3" type="ORF">D0433_05585</name>
</gene>
<accession>A0A395M2L5</accession>
<dbReference type="Proteomes" id="UP000266389">
    <property type="component" value="Unassembled WGS sequence"/>
</dbReference>
<name>A0A395M2L5_9BACT</name>
<proteinExistence type="predicted"/>
<keyword evidence="2" id="KW-0732">Signal</keyword>
<dbReference type="Pfam" id="PF08811">
    <property type="entry name" value="DUF1800"/>
    <property type="match status" value="1"/>
</dbReference>
<evidence type="ECO:0000313" key="3">
    <source>
        <dbReference type="EMBL" id="RFM24458.1"/>
    </source>
</evidence>
<feature type="chain" id="PRO_5017249211" evidence="2">
    <location>
        <begin position="25"/>
        <end position="664"/>
    </location>
</feature>
<evidence type="ECO:0000313" key="4">
    <source>
        <dbReference type="Proteomes" id="UP000266389"/>
    </source>
</evidence>
<reference evidence="3 4" key="1">
    <citation type="journal article" date="2011" name="ISME J.">
        <title>Community ecology of hot spring cyanobacterial mats: predominant populations and their functional potential.</title>
        <authorList>
            <person name="Klatt C.G."/>
            <person name="Wood J.M."/>
            <person name="Rusch D.B."/>
            <person name="Bateson M.M."/>
            <person name="Hamamura N."/>
            <person name="Heidelberg J.F."/>
            <person name="Grossman A.R."/>
            <person name="Bhaya D."/>
            <person name="Cohan F.M."/>
            <person name="Kuhl M."/>
            <person name="Bryant D.A."/>
            <person name="Ward D.M."/>
        </authorList>
    </citation>
    <scope>NUCLEOTIDE SEQUENCE [LARGE SCALE GENOMIC DNA]</scope>
    <source>
        <strain evidence="3">OS</strain>
    </source>
</reference>
<keyword evidence="1" id="KW-0175">Coiled coil</keyword>
<dbReference type="AlphaFoldDB" id="A0A395M2L5"/>
<dbReference type="EMBL" id="PHFL01000039">
    <property type="protein sequence ID" value="RFM24458.1"/>
    <property type="molecule type" value="Genomic_DNA"/>
</dbReference>
<dbReference type="InterPro" id="IPR014917">
    <property type="entry name" value="DUF1800"/>
</dbReference>
<evidence type="ECO:0000256" key="1">
    <source>
        <dbReference type="SAM" id="Coils"/>
    </source>
</evidence>
<protein>
    <submittedName>
        <fullName evidence="3">DUF1800 domain-containing protein</fullName>
    </submittedName>
</protein>
<evidence type="ECO:0000256" key="2">
    <source>
        <dbReference type="SAM" id="SignalP"/>
    </source>
</evidence>
<feature type="coiled-coil region" evidence="1">
    <location>
        <begin position="267"/>
        <end position="294"/>
    </location>
</feature>
<organism evidence="3 4">
    <name type="scientific">Candidatus Thermochlorobacter aerophilus</name>
    <dbReference type="NCBI Taxonomy" id="1868324"/>
    <lineage>
        <taxon>Bacteria</taxon>
        <taxon>Pseudomonadati</taxon>
        <taxon>Chlorobiota</taxon>
        <taxon>Chlorobiia</taxon>
        <taxon>Chlorobiales</taxon>
        <taxon>Candidatus Thermochlorobacteriaceae</taxon>
        <taxon>Candidatus Thermochlorobacter</taxon>
    </lineage>
</organism>
<comment type="caution">
    <text evidence="3">The sequence shown here is derived from an EMBL/GenBank/DDBJ whole genome shotgun (WGS) entry which is preliminary data.</text>
</comment>